<keyword evidence="2" id="KW-1185">Reference proteome</keyword>
<accession>A0A3M7QIW2</accession>
<proteinExistence type="predicted"/>
<dbReference type="EMBL" id="REGN01006023">
    <property type="protein sequence ID" value="RNA11192.1"/>
    <property type="molecule type" value="Genomic_DNA"/>
</dbReference>
<organism evidence="1 2">
    <name type="scientific">Brachionus plicatilis</name>
    <name type="common">Marine rotifer</name>
    <name type="synonym">Brachionus muelleri</name>
    <dbReference type="NCBI Taxonomy" id="10195"/>
    <lineage>
        <taxon>Eukaryota</taxon>
        <taxon>Metazoa</taxon>
        <taxon>Spiralia</taxon>
        <taxon>Gnathifera</taxon>
        <taxon>Rotifera</taxon>
        <taxon>Eurotatoria</taxon>
        <taxon>Monogononta</taxon>
        <taxon>Pseudotrocha</taxon>
        <taxon>Ploima</taxon>
        <taxon>Brachionidae</taxon>
        <taxon>Brachionus</taxon>
    </lineage>
</organism>
<sequence length="89" mass="10895">MTSERKFFLILSKVLKFYQKNLLRKKSNILYVRRVCQWLINLELTFLNTNKKIKTIISFSKYFHFLLKALVVSKEYKLRLRHTIQLENL</sequence>
<name>A0A3M7QIW2_BRAPC</name>
<protein>
    <submittedName>
        <fullName evidence="1">Uncharacterized protein</fullName>
    </submittedName>
</protein>
<evidence type="ECO:0000313" key="2">
    <source>
        <dbReference type="Proteomes" id="UP000276133"/>
    </source>
</evidence>
<dbReference type="Proteomes" id="UP000276133">
    <property type="component" value="Unassembled WGS sequence"/>
</dbReference>
<evidence type="ECO:0000313" key="1">
    <source>
        <dbReference type="EMBL" id="RNA11192.1"/>
    </source>
</evidence>
<comment type="caution">
    <text evidence="1">The sequence shown here is derived from an EMBL/GenBank/DDBJ whole genome shotgun (WGS) entry which is preliminary data.</text>
</comment>
<reference evidence="1 2" key="1">
    <citation type="journal article" date="2018" name="Sci. Rep.">
        <title>Genomic signatures of local adaptation to the degree of environmental predictability in rotifers.</title>
        <authorList>
            <person name="Franch-Gras L."/>
            <person name="Hahn C."/>
            <person name="Garcia-Roger E.M."/>
            <person name="Carmona M.J."/>
            <person name="Serra M."/>
            <person name="Gomez A."/>
        </authorList>
    </citation>
    <scope>NUCLEOTIDE SEQUENCE [LARGE SCALE GENOMIC DNA]</scope>
    <source>
        <strain evidence="1">HYR1</strain>
    </source>
</reference>
<dbReference type="AlphaFoldDB" id="A0A3M7QIW2"/>
<gene>
    <name evidence="1" type="ORF">BpHYR1_015039</name>
</gene>